<feature type="compositionally biased region" description="Acidic residues" evidence="6">
    <location>
        <begin position="574"/>
        <end position="608"/>
    </location>
</feature>
<keyword evidence="4" id="KW-1133">Transmembrane helix</keyword>
<dbReference type="Proteomes" id="UP000695562">
    <property type="component" value="Unassembled WGS sequence"/>
</dbReference>
<evidence type="ECO:0000313" key="8">
    <source>
        <dbReference type="Proteomes" id="UP000695562"/>
    </source>
</evidence>
<dbReference type="CDD" id="cd12829">
    <property type="entry name" value="Alr1p-like"/>
    <property type="match status" value="1"/>
</dbReference>
<dbReference type="OrthoDB" id="29879at2759"/>
<comment type="caution">
    <text evidence="7">The sequence shown here is derived from an EMBL/GenBank/DDBJ whole genome shotgun (WGS) entry which is preliminary data.</text>
</comment>
<dbReference type="Gene3D" id="3.30.460.20">
    <property type="entry name" value="CorA soluble domain-like"/>
    <property type="match status" value="1"/>
</dbReference>
<keyword evidence="8" id="KW-1185">Reference proteome</keyword>
<proteinExistence type="inferred from homology"/>
<protein>
    <recommendedName>
        <fullName evidence="9">CorA family magnesium ion transporterr</fullName>
    </recommendedName>
</protein>
<dbReference type="EMBL" id="AJWJ01000019">
    <property type="protein sequence ID" value="KAF2077802.1"/>
    <property type="molecule type" value="Genomic_DNA"/>
</dbReference>
<evidence type="ECO:0000256" key="2">
    <source>
        <dbReference type="ARBA" id="ARBA00009765"/>
    </source>
</evidence>
<reference evidence="7" key="1">
    <citation type="submission" date="2020-01" db="EMBL/GenBank/DDBJ databases">
        <title>Development of genomics and gene disruption for Polysphondylium violaceum indicates a role for the polyketide synthase stlB in stalk morphogenesis.</title>
        <authorList>
            <person name="Narita B."/>
            <person name="Kawabe Y."/>
            <person name="Kin K."/>
            <person name="Saito T."/>
            <person name="Gibbs R."/>
            <person name="Kuspa A."/>
            <person name="Muzny D."/>
            <person name="Queller D."/>
            <person name="Richards S."/>
            <person name="Strassman J."/>
            <person name="Sucgang R."/>
            <person name="Worley K."/>
            <person name="Schaap P."/>
        </authorList>
    </citation>
    <scope>NUCLEOTIDE SEQUENCE</scope>
    <source>
        <strain evidence="7">QSvi11</strain>
    </source>
</reference>
<keyword evidence="3" id="KW-0812">Transmembrane</keyword>
<dbReference type="InterPro" id="IPR045861">
    <property type="entry name" value="CorA_cytoplasmic_dom"/>
</dbReference>
<dbReference type="GO" id="GO:0010961">
    <property type="term" value="P:intracellular magnesium ion homeostasis"/>
    <property type="evidence" value="ECO:0007669"/>
    <property type="project" value="TreeGrafter"/>
</dbReference>
<sequence length="1072" mass="123556">MTELDILTPQQPTKKAGHVITEKDQIIFSRGKHIVIINQRDSHHEQVTVEQLKVFLKKQIQLDHLAEQQKDTENYQPEPHFWIDLQGLDEDEISEVCDIMSVHPLTKKDIFRQETREKCEFFANHIFIVINEIHYADGSNVLVAGTLNMLLFNRMIFTFHNEALLSTHQVIRMLKYTQTGTIPSASWIIYAYLDGIVDIYIDLVDKIMLETQSLDELVLVLSGMKQNELFTRIGLASRRVTNLHSGVFGKSEIISVLLRDDKFIPKDLFRYLRNVQDHVLRMLQKLTLSQRLLGNLNNIYMARVSLEVSDASNSVNRNMRKFTAISTIFIPLTLLSGIMGMNVRVPGNVGFEHGDNYYFFIGIIGIMCKRDALIFPGSKIDVSFWWIFKIRGTSDKYLYYDSLMDQENFIQGNFLRHERSALGLTMNEYIKDNPQGRQNQDAHFIAYNDHILSVNQKKARYKNTSFYKSGAHEKGFIGFKSLKNNGNKWKGSFIQHSLPKFPIPFYDKRNDLKVVPPFEFPTNIKNADFYYPYIGWGYWGVFGSNLLPWSAYDNLKTYLSPNSEISKKVVDLNQEDNDDDDSDGDADDIQVGGDSDDGEDMDTDDDLVDVNNNNSKKRKNQSQGGRGKKKLRLEDTPMKFYSKTEFQFFNNQGINLRARHFQPQRKPTQHIFCSSLDGPQEIKDLIEYLALLSVDGINSNFFDRDFKTLFKGKFGLKLDPTKIGTPFVPEKSTFKYGGKGNDGNVFFSGEDLKKPDLQKDSIKKYIESVFKKKITLGSTNYFMAINAASDNKNDIWKSLVICDANVQPCLERDSSKINTKFYVSTWVQQNNKNPWYQGIFQTDFHFRANVKFFKNKAQILWKPNTQQEHSKFAIKENSDANDWNICVSGGNLYEARAKPIKSSLLMCFANKGLHKAIKNLIVEGAPMVKDGKVVEDEKISNIISNKINSGKLTNMISIQSLLGNLNIPKKKFMATYANIHGHQKFSKSKVIEREEHERKMRLNPTEQVSTYSKIVMWPFAQQFNFPENVEKSDENKKIFEDIGKEFDKSFSGTLIKKLKADDWITRMEKKNH</sequence>
<name>A0A8J4Q403_9MYCE</name>
<dbReference type="PANTHER" id="PTHR21535:SF51">
    <property type="entry name" value="MANGANESE RESISTANCE PROTEIN MNR2"/>
    <property type="match status" value="1"/>
</dbReference>
<evidence type="ECO:0008006" key="9">
    <source>
        <dbReference type="Google" id="ProtNLM"/>
    </source>
</evidence>
<comment type="similarity">
    <text evidence="2">Belongs to the CorA metal ion transporter (MIT) (TC 1.A.35) family.</text>
</comment>
<evidence type="ECO:0000313" key="7">
    <source>
        <dbReference type="EMBL" id="KAF2077802.1"/>
    </source>
</evidence>
<evidence type="ECO:0000256" key="4">
    <source>
        <dbReference type="ARBA" id="ARBA00022989"/>
    </source>
</evidence>
<feature type="compositionally biased region" description="Basic residues" evidence="6">
    <location>
        <begin position="615"/>
        <end position="631"/>
    </location>
</feature>
<dbReference type="InterPro" id="IPR002523">
    <property type="entry name" value="MgTranspt_CorA/ZnTranspt_ZntB"/>
</dbReference>
<dbReference type="AlphaFoldDB" id="A0A8J4Q403"/>
<feature type="region of interest" description="Disordered" evidence="6">
    <location>
        <begin position="574"/>
        <end position="631"/>
    </location>
</feature>
<organism evidence="7 8">
    <name type="scientific">Polysphondylium violaceum</name>
    <dbReference type="NCBI Taxonomy" id="133409"/>
    <lineage>
        <taxon>Eukaryota</taxon>
        <taxon>Amoebozoa</taxon>
        <taxon>Evosea</taxon>
        <taxon>Eumycetozoa</taxon>
        <taxon>Dictyostelia</taxon>
        <taxon>Dictyosteliales</taxon>
        <taxon>Dictyosteliaceae</taxon>
        <taxon>Polysphondylium</taxon>
    </lineage>
</organism>
<gene>
    <name evidence="7" type="ORF">CYY_000923</name>
</gene>
<dbReference type="SUPFAM" id="SSF143865">
    <property type="entry name" value="CorA soluble domain-like"/>
    <property type="match status" value="1"/>
</dbReference>
<evidence type="ECO:0000256" key="1">
    <source>
        <dbReference type="ARBA" id="ARBA00004141"/>
    </source>
</evidence>
<dbReference type="PANTHER" id="PTHR21535">
    <property type="entry name" value="MAGNESIUM AND COBALT TRANSPORT PROTEIN/MITOCHONDRIAL IMPORT INNER MEMBRANE TRANSLOCASE SUBUNIT TIM8"/>
    <property type="match status" value="1"/>
</dbReference>
<evidence type="ECO:0000256" key="6">
    <source>
        <dbReference type="SAM" id="MobiDB-lite"/>
    </source>
</evidence>
<evidence type="ECO:0000256" key="3">
    <source>
        <dbReference type="ARBA" id="ARBA00022692"/>
    </source>
</evidence>
<dbReference type="GO" id="GO:0015095">
    <property type="term" value="F:magnesium ion transmembrane transporter activity"/>
    <property type="evidence" value="ECO:0007669"/>
    <property type="project" value="InterPro"/>
</dbReference>
<dbReference type="Gene3D" id="1.20.58.340">
    <property type="entry name" value="Magnesium transport protein CorA, transmembrane region"/>
    <property type="match status" value="2"/>
</dbReference>
<comment type="subcellular location">
    <subcellularLocation>
        <location evidence="1">Membrane</location>
        <topology evidence="1">Multi-pass membrane protein</topology>
    </subcellularLocation>
</comment>
<dbReference type="InterPro" id="IPR044089">
    <property type="entry name" value="Alr1-like"/>
</dbReference>
<dbReference type="GO" id="GO:0016020">
    <property type="term" value="C:membrane"/>
    <property type="evidence" value="ECO:0007669"/>
    <property type="project" value="UniProtKB-SubCell"/>
</dbReference>
<evidence type="ECO:0000256" key="5">
    <source>
        <dbReference type="ARBA" id="ARBA00023136"/>
    </source>
</evidence>
<dbReference type="SUPFAM" id="SSF144083">
    <property type="entry name" value="Magnesium transport protein CorA, transmembrane region"/>
    <property type="match status" value="1"/>
</dbReference>
<dbReference type="Pfam" id="PF01544">
    <property type="entry name" value="CorA"/>
    <property type="match status" value="1"/>
</dbReference>
<accession>A0A8J4Q403</accession>
<keyword evidence="5" id="KW-0472">Membrane</keyword>
<dbReference type="InterPro" id="IPR045863">
    <property type="entry name" value="CorA_TM1_TM2"/>
</dbReference>